<gene>
    <name evidence="2" type="ORF">Q5P01_015122</name>
</gene>
<evidence type="ECO:0000313" key="3">
    <source>
        <dbReference type="Proteomes" id="UP001187415"/>
    </source>
</evidence>
<sequence length="113" mass="12653">MTGAQLALEARPLHKAQQTPETALKGTEKEFQAKLPGIRQGSSQHGRERQQEGRTPRRHRRLTSDCQTVSPPPSLIRDSGRNDPVMMPQLCHTLRLDNQRGRPLAILTSRPSS</sequence>
<protein>
    <submittedName>
        <fullName evidence="2">Uncharacterized protein</fullName>
    </submittedName>
</protein>
<dbReference type="AlphaFoldDB" id="A0AA88MGQ9"/>
<feature type="compositionally biased region" description="Basic and acidic residues" evidence="1">
    <location>
        <begin position="45"/>
        <end position="55"/>
    </location>
</feature>
<dbReference type="Proteomes" id="UP001187415">
    <property type="component" value="Unassembled WGS sequence"/>
</dbReference>
<keyword evidence="3" id="KW-1185">Reference proteome</keyword>
<name>A0AA88MGQ9_CHASR</name>
<reference evidence="2" key="1">
    <citation type="submission" date="2023-07" db="EMBL/GenBank/DDBJ databases">
        <title>Chromosome-level Genome Assembly of Striped Snakehead (Channa striata).</title>
        <authorList>
            <person name="Liu H."/>
        </authorList>
    </citation>
    <scope>NUCLEOTIDE SEQUENCE</scope>
    <source>
        <strain evidence="2">Gz</strain>
        <tissue evidence="2">Muscle</tissue>
    </source>
</reference>
<feature type="region of interest" description="Disordered" evidence="1">
    <location>
        <begin position="1"/>
        <end position="87"/>
    </location>
</feature>
<organism evidence="2 3">
    <name type="scientific">Channa striata</name>
    <name type="common">Snakehead murrel</name>
    <name type="synonym">Ophicephalus striatus</name>
    <dbReference type="NCBI Taxonomy" id="64152"/>
    <lineage>
        <taxon>Eukaryota</taxon>
        <taxon>Metazoa</taxon>
        <taxon>Chordata</taxon>
        <taxon>Craniata</taxon>
        <taxon>Vertebrata</taxon>
        <taxon>Euteleostomi</taxon>
        <taxon>Actinopterygii</taxon>
        <taxon>Neopterygii</taxon>
        <taxon>Teleostei</taxon>
        <taxon>Neoteleostei</taxon>
        <taxon>Acanthomorphata</taxon>
        <taxon>Anabantaria</taxon>
        <taxon>Anabantiformes</taxon>
        <taxon>Channoidei</taxon>
        <taxon>Channidae</taxon>
        <taxon>Channa</taxon>
    </lineage>
</organism>
<dbReference type="EMBL" id="JAUPFM010000011">
    <property type="protein sequence ID" value="KAK2837910.1"/>
    <property type="molecule type" value="Genomic_DNA"/>
</dbReference>
<evidence type="ECO:0000313" key="2">
    <source>
        <dbReference type="EMBL" id="KAK2837910.1"/>
    </source>
</evidence>
<evidence type="ECO:0000256" key="1">
    <source>
        <dbReference type="SAM" id="MobiDB-lite"/>
    </source>
</evidence>
<proteinExistence type="predicted"/>
<accession>A0AA88MGQ9</accession>
<comment type="caution">
    <text evidence="2">The sequence shown here is derived from an EMBL/GenBank/DDBJ whole genome shotgun (WGS) entry which is preliminary data.</text>
</comment>